<proteinExistence type="predicted"/>
<dbReference type="Proteomes" id="UP000177785">
    <property type="component" value="Unassembled WGS sequence"/>
</dbReference>
<accession>A0A1G2G0H7</accession>
<organism evidence="2 3">
    <name type="scientific">Candidatus Ryanbacteria bacterium RIFCSPHIGHO2_01_FULL_48_27</name>
    <dbReference type="NCBI Taxonomy" id="1802115"/>
    <lineage>
        <taxon>Bacteria</taxon>
        <taxon>Candidatus Ryaniibacteriota</taxon>
    </lineage>
</organism>
<comment type="caution">
    <text evidence="2">The sequence shown here is derived from an EMBL/GenBank/DDBJ whole genome shotgun (WGS) entry which is preliminary data.</text>
</comment>
<feature type="transmembrane region" description="Helical" evidence="1">
    <location>
        <begin position="65"/>
        <end position="88"/>
    </location>
</feature>
<sequence>MGAREKLGLPFMFLLILAGSVVYGIYGLWEDSWLQYLSTIRLLAMIPFGDIPVRFLESLLPAGGMMWVEGVVMFIVWSAVFLLLRGLYYSLRYAGDLSMWQLSLFFLLLGVGIIVALMIPVLDQIDLWKASW</sequence>
<name>A0A1G2G0H7_9BACT</name>
<dbReference type="EMBL" id="MHNL01000033">
    <property type="protein sequence ID" value="OGZ43492.1"/>
    <property type="molecule type" value="Genomic_DNA"/>
</dbReference>
<feature type="transmembrane region" description="Helical" evidence="1">
    <location>
        <begin position="100"/>
        <end position="122"/>
    </location>
</feature>
<evidence type="ECO:0000313" key="2">
    <source>
        <dbReference type="EMBL" id="OGZ43492.1"/>
    </source>
</evidence>
<evidence type="ECO:0000313" key="3">
    <source>
        <dbReference type="Proteomes" id="UP000177785"/>
    </source>
</evidence>
<keyword evidence="1" id="KW-0812">Transmembrane</keyword>
<gene>
    <name evidence="2" type="ORF">A2756_05245</name>
</gene>
<reference evidence="2 3" key="1">
    <citation type="journal article" date="2016" name="Nat. Commun.">
        <title>Thousands of microbial genomes shed light on interconnected biogeochemical processes in an aquifer system.</title>
        <authorList>
            <person name="Anantharaman K."/>
            <person name="Brown C.T."/>
            <person name="Hug L.A."/>
            <person name="Sharon I."/>
            <person name="Castelle C.J."/>
            <person name="Probst A.J."/>
            <person name="Thomas B.C."/>
            <person name="Singh A."/>
            <person name="Wilkins M.J."/>
            <person name="Karaoz U."/>
            <person name="Brodie E.L."/>
            <person name="Williams K.H."/>
            <person name="Hubbard S.S."/>
            <person name="Banfield J.F."/>
        </authorList>
    </citation>
    <scope>NUCLEOTIDE SEQUENCE [LARGE SCALE GENOMIC DNA]</scope>
</reference>
<keyword evidence="1" id="KW-0472">Membrane</keyword>
<protein>
    <recommendedName>
        <fullName evidence="4">Yip1 domain-containing protein</fullName>
    </recommendedName>
</protein>
<evidence type="ECO:0008006" key="4">
    <source>
        <dbReference type="Google" id="ProtNLM"/>
    </source>
</evidence>
<feature type="transmembrane region" description="Helical" evidence="1">
    <location>
        <begin position="7"/>
        <end position="27"/>
    </location>
</feature>
<keyword evidence="1" id="KW-1133">Transmembrane helix</keyword>
<evidence type="ECO:0000256" key="1">
    <source>
        <dbReference type="SAM" id="Phobius"/>
    </source>
</evidence>
<dbReference type="STRING" id="1802115.A2756_05245"/>
<dbReference type="AlphaFoldDB" id="A0A1G2G0H7"/>